<evidence type="ECO:0000313" key="7">
    <source>
        <dbReference type="Proteomes" id="UP000267448"/>
    </source>
</evidence>
<protein>
    <submittedName>
        <fullName evidence="6">Permease</fullName>
    </submittedName>
</protein>
<sequence>MEAEHHTMDCVNEAPASERLEFIKNTYVHLGYAILAFIVLEGLLLSMDSVTNLVSAMTGKKWSWPLVLGLFMGVSWVADNWARSEVSKETQYAGLVLYVVAEAVVFVPLMYQAMTFAPDLIAPAGLITLLLVFGLSFTVYTTKTDFSILRPALMIGSFVAVGVILASIIFGFSLGIIFSGTMIVFASASILYTTHSIQNEYRTDQYVAASLHLFAAIALLFWYVLRFLMQLNSDE</sequence>
<reference evidence="6 7" key="1">
    <citation type="submission" date="2018-12" db="EMBL/GenBank/DDBJ databases">
        <authorList>
            <person name="Yu L."/>
        </authorList>
    </citation>
    <scope>NUCLEOTIDE SEQUENCE [LARGE SCALE GENOMIC DNA]</scope>
    <source>
        <strain evidence="6 7">HAW-EB2</strain>
    </source>
</reference>
<feature type="transmembrane region" description="Helical" evidence="5">
    <location>
        <begin position="206"/>
        <end position="225"/>
    </location>
</feature>
<dbReference type="EMBL" id="RXNU01000002">
    <property type="protein sequence ID" value="RTR40280.1"/>
    <property type="molecule type" value="Genomic_DNA"/>
</dbReference>
<feature type="transmembrane region" description="Helical" evidence="5">
    <location>
        <begin position="152"/>
        <end position="170"/>
    </location>
</feature>
<dbReference type="GO" id="GO:0016020">
    <property type="term" value="C:membrane"/>
    <property type="evidence" value="ECO:0007669"/>
    <property type="project" value="UniProtKB-SubCell"/>
</dbReference>
<feature type="transmembrane region" description="Helical" evidence="5">
    <location>
        <begin position="120"/>
        <end position="140"/>
    </location>
</feature>
<evidence type="ECO:0000256" key="4">
    <source>
        <dbReference type="ARBA" id="ARBA00023136"/>
    </source>
</evidence>
<keyword evidence="2 5" id="KW-0812">Transmembrane</keyword>
<feature type="transmembrane region" description="Helical" evidence="5">
    <location>
        <begin position="62"/>
        <end position="82"/>
    </location>
</feature>
<dbReference type="Pfam" id="PF01027">
    <property type="entry name" value="Bax1-I"/>
    <property type="match status" value="1"/>
</dbReference>
<feature type="transmembrane region" description="Helical" evidence="5">
    <location>
        <begin position="94"/>
        <end position="114"/>
    </location>
</feature>
<keyword evidence="7" id="KW-1185">Reference proteome</keyword>
<evidence type="ECO:0000256" key="1">
    <source>
        <dbReference type="ARBA" id="ARBA00004141"/>
    </source>
</evidence>
<comment type="subcellular location">
    <subcellularLocation>
        <location evidence="1">Membrane</location>
        <topology evidence="1">Multi-pass membrane protein</topology>
    </subcellularLocation>
</comment>
<evidence type="ECO:0000256" key="5">
    <source>
        <dbReference type="SAM" id="Phobius"/>
    </source>
</evidence>
<dbReference type="OrthoDB" id="5177430at2"/>
<evidence type="ECO:0000313" key="6">
    <source>
        <dbReference type="EMBL" id="RTR40280.1"/>
    </source>
</evidence>
<keyword evidence="3 5" id="KW-1133">Transmembrane helix</keyword>
<dbReference type="AlphaFoldDB" id="A0A3S0KWS8"/>
<dbReference type="Proteomes" id="UP000267448">
    <property type="component" value="Unassembled WGS sequence"/>
</dbReference>
<name>A0A3S0KWS8_9GAMM</name>
<proteinExistence type="predicted"/>
<evidence type="ECO:0000256" key="3">
    <source>
        <dbReference type="ARBA" id="ARBA00022989"/>
    </source>
</evidence>
<keyword evidence="4 5" id="KW-0472">Membrane</keyword>
<organism evidence="6 7">
    <name type="scientific">Shewanella canadensis</name>
    <dbReference type="NCBI Taxonomy" id="271096"/>
    <lineage>
        <taxon>Bacteria</taxon>
        <taxon>Pseudomonadati</taxon>
        <taxon>Pseudomonadota</taxon>
        <taxon>Gammaproteobacteria</taxon>
        <taxon>Alteromonadales</taxon>
        <taxon>Shewanellaceae</taxon>
        <taxon>Shewanella</taxon>
    </lineage>
</organism>
<gene>
    <name evidence="6" type="ORF">EKG38_06075</name>
</gene>
<dbReference type="InterPro" id="IPR006214">
    <property type="entry name" value="Bax_inhibitor_1-related"/>
</dbReference>
<feature type="transmembrane region" description="Helical" evidence="5">
    <location>
        <begin position="27"/>
        <end position="47"/>
    </location>
</feature>
<feature type="transmembrane region" description="Helical" evidence="5">
    <location>
        <begin position="176"/>
        <end position="194"/>
    </location>
</feature>
<evidence type="ECO:0000256" key="2">
    <source>
        <dbReference type="ARBA" id="ARBA00022692"/>
    </source>
</evidence>
<accession>A0A3S0KWS8</accession>
<comment type="caution">
    <text evidence="6">The sequence shown here is derived from an EMBL/GenBank/DDBJ whole genome shotgun (WGS) entry which is preliminary data.</text>
</comment>
<dbReference type="RefSeq" id="WP_126519347.1">
    <property type="nucleotide sequence ID" value="NZ_RXNU01000002.1"/>
</dbReference>